<comment type="caution">
    <text evidence="1">The sequence shown here is derived from an EMBL/GenBank/DDBJ whole genome shotgun (WGS) entry which is preliminary data.</text>
</comment>
<accession>A0A833VV08</accession>
<evidence type="ECO:0000313" key="2">
    <source>
        <dbReference type="Proteomes" id="UP000655588"/>
    </source>
</evidence>
<evidence type="ECO:0000313" key="1">
    <source>
        <dbReference type="EMBL" id="KAF3421319.1"/>
    </source>
</evidence>
<gene>
    <name evidence="1" type="ORF">E2986_10348</name>
</gene>
<dbReference type="EMBL" id="WNWW01000875">
    <property type="protein sequence ID" value="KAF3421319.1"/>
    <property type="molecule type" value="Genomic_DNA"/>
</dbReference>
<dbReference type="AlphaFoldDB" id="A0A833VV08"/>
<reference evidence="1" key="1">
    <citation type="submission" date="2019-11" db="EMBL/GenBank/DDBJ databases">
        <title>The nuclear and mitochondrial genomes of Frieseomelitta varia - a highly eusocial stingless bee (Meliponini) with a permanently sterile worker caste.</title>
        <authorList>
            <person name="Freitas F.C.P."/>
            <person name="Lourenco A.P."/>
            <person name="Nunes F.M.F."/>
            <person name="Paschoal A.R."/>
            <person name="Abreu F.C.P."/>
            <person name="Barbin F.O."/>
            <person name="Bataglia L."/>
            <person name="Cardoso-Junior C.A.M."/>
            <person name="Cervoni M.S."/>
            <person name="Silva S.R."/>
            <person name="Dalarmi F."/>
            <person name="Del Lama M.A."/>
            <person name="Depintor T.S."/>
            <person name="Ferreira K.M."/>
            <person name="Goria P.S."/>
            <person name="Jaskot M.C."/>
            <person name="Lago D.C."/>
            <person name="Luna-Lucena D."/>
            <person name="Moda L.M."/>
            <person name="Nascimento L."/>
            <person name="Pedrino M."/>
            <person name="Rabico F.O."/>
            <person name="Sanches F.C."/>
            <person name="Santos D.E."/>
            <person name="Santos C.G."/>
            <person name="Vieira J."/>
            <person name="Lopes T.F."/>
            <person name="Barchuk A.R."/>
            <person name="Hartfelder K."/>
            <person name="Simoes Z.L.P."/>
            <person name="Bitondi M.M.G."/>
            <person name="Pinheiro D.G."/>
        </authorList>
    </citation>
    <scope>NUCLEOTIDE SEQUENCE</scope>
    <source>
        <strain evidence="1">USP_RPSP 00005682</strain>
        <tissue evidence="1">Whole individual</tissue>
    </source>
</reference>
<name>A0A833VV08_9HYME</name>
<sequence>MAEKGSTLPQYVAAAAGTRLKKKKKIVYGICALFNYCSIVLNRYQTVEPNRLHRLPTCIVIIFLALLHPIINGTECCDFSKSVLCRVRSFARMDESGVTKPGEYFGRQSPRQKNHRRRELLDRLLDLRGSDYWQLRSWIFGGKVVLFFYLSNRVQY</sequence>
<dbReference type="Proteomes" id="UP000655588">
    <property type="component" value="Unassembled WGS sequence"/>
</dbReference>
<organism evidence="1 2">
    <name type="scientific">Frieseomelitta varia</name>
    <dbReference type="NCBI Taxonomy" id="561572"/>
    <lineage>
        <taxon>Eukaryota</taxon>
        <taxon>Metazoa</taxon>
        <taxon>Ecdysozoa</taxon>
        <taxon>Arthropoda</taxon>
        <taxon>Hexapoda</taxon>
        <taxon>Insecta</taxon>
        <taxon>Pterygota</taxon>
        <taxon>Neoptera</taxon>
        <taxon>Endopterygota</taxon>
        <taxon>Hymenoptera</taxon>
        <taxon>Apocrita</taxon>
        <taxon>Aculeata</taxon>
        <taxon>Apoidea</taxon>
        <taxon>Anthophila</taxon>
        <taxon>Apidae</taxon>
        <taxon>Frieseomelitta</taxon>
    </lineage>
</organism>
<proteinExistence type="predicted"/>
<keyword evidence="2" id="KW-1185">Reference proteome</keyword>
<protein>
    <submittedName>
        <fullName evidence="1">Uncharacterized protein</fullName>
    </submittedName>
</protein>